<evidence type="ECO:0008006" key="4">
    <source>
        <dbReference type="Google" id="ProtNLM"/>
    </source>
</evidence>
<feature type="transmembrane region" description="Helical" evidence="1">
    <location>
        <begin position="92"/>
        <end position="111"/>
    </location>
</feature>
<dbReference type="AlphaFoldDB" id="A0A975J1N9"/>
<organism evidence="2 3">
    <name type="scientific">Luteolibacter ambystomatis</name>
    <dbReference type="NCBI Taxonomy" id="2824561"/>
    <lineage>
        <taxon>Bacteria</taxon>
        <taxon>Pseudomonadati</taxon>
        <taxon>Verrucomicrobiota</taxon>
        <taxon>Verrucomicrobiia</taxon>
        <taxon>Verrucomicrobiales</taxon>
        <taxon>Verrucomicrobiaceae</taxon>
        <taxon>Luteolibacter</taxon>
    </lineage>
</organism>
<dbReference type="EMBL" id="CP073100">
    <property type="protein sequence ID" value="QUE52364.1"/>
    <property type="molecule type" value="Genomic_DNA"/>
</dbReference>
<sequence length="165" mass="18033">MSTPNSHCEEIQMMISEALDEQRNLPEIVASHLCGCTECSAFLDFWTKGAGAGLAAPMPPTDLRLREKILSLPRTARNVPAEDKGRFHHYRGIFSAVAAAVVFMGTAYLLLDVIPIKERTRAVDKPGNSLASRVAQHQIRALRTDLRKGASALRGPVSGINRLLD</sequence>
<evidence type="ECO:0000256" key="1">
    <source>
        <dbReference type="SAM" id="Phobius"/>
    </source>
</evidence>
<gene>
    <name evidence="2" type="ORF">KBB96_05600</name>
</gene>
<keyword evidence="1" id="KW-1133">Transmembrane helix</keyword>
<evidence type="ECO:0000313" key="2">
    <source>
        <dbReference type="EMBL" id="QUE52364.1"/>
    </source>
</evidence>
<evidence type="ECO:0000313" key="3">
    <source>
        <dbReference type="Proteomes" id="UP000676169"/>
    </source>
</evidence>
<proteinExistence type="predicted"/>
<dbReference type="KEGG" id="lamb:KBB96_05600"/>
<protein>
    <recommendedName>
        <fullName evidence="4">Zinc-finger domain-containing protein</fullName>
    </recommendedName>
</protein>
<keyword evidence="3" id="KW-1185">Reference proteome</keyword>
<accession>A0A975J1N9</accession>
<reference evidence="2" key="1">
    <citation type="submission" date="2021-04" db="EMBL/GenBank/DDBJ databases">
        <title>Luteolibacter sp. 32A isolated from the skin of an Anderson's salamander (Ambystoma andersonii).</title>
        <authorList>
            <person name="Spergser J."/>
            <person name="Busse H.-J."/>
        </authorList>
    </citation>
    <scope>NUCLEOTIDE SEQUENCE</scope>
    <source>
        <strain evidence="2">32A</strain>
    </source>
</reference>
<name>A0A975J1N9_9BACT</name>
<keyword evidence="1" id="KW-0812">Transmembrane</keyword>
<keyword evidence="1" id="KW-0472">Membrane</keyword>
<dbReference type="RefSeq" id="WP_211633286.1">
    <property type="nucleotide sequence ID" value="NZ_CP073100.1"/>
</dbReference>
<dbReference type="Proteomes" id="UP000676169">
    <property type="component" value="Chromosome"/>
</dbReference>